<organism evidence="4 5">
    <name type="scientific">Candidatus Acetatifactor stercoripullorum</name>
    <dbReference type="NCBI Taxonomy" id="2838414"/>
    <lineage>
        <taxon>Bacteria</taxon>
        <taxon>Bacillati</taxon>
        <taxon>Bacillota</taxon>
        <taxon>Clostridia</taxon>
        <taxon>Lachnospirales</taxon>
        <taxon>Lachnospiraceae</taxon>
        <taxon>Acetatifactor</taxon>
    </lineage>
</organism>
<dbReference type="PANTHER" id="PTHR21666">
    <property type="entry name" value="PEPTIDASE-RELATED"/>
    <property type="match status" value="1"/>
</dbReference>
<sequence>MESKKHKRKTNHVVIVTSDAVDANVRQFRIKPWLLQTIIVILCVVLGAFIGYFIYEERIWVDTWKTVNQKNTELTDQITLLEEEKQELEAQVESQNEKIQILSETVNQKTQSESELARQLEEQSLPTEFPLTGSASMEEAQEGDPICVFTASAGTMVVAAASGTVTAVNDDGEYGHNVWIDHGNGYVTIYRNQGDVMVNQGDSVVQGTTLFLIGEENTTLGYQMMKDGAYINPMDMLAISG</sequence>
<evidence type="ECO:0000313" key="4">
    <source>
        <dbReference type="EMBL" id="HIW80190.1"/>
    </source>
</evidence>
<keyword evidence="1" id="KW-0175">Coiled coil</keyword>
<name>A0A9D1UBD2_9FIRM</name>
<feature type="transmembrane region" description="Helical" evidence="2">
    <location>
        <begin position="33"/>
        <end position="55"/>
    </location>
</feature>
<dbReference type="InterPro" id="IPR016047">
    <property type="entry name" value="M23ase_b-sheet_dom"/>
</dbReference>
<feature type="coiled-coil region" evidence="1">
    <location>
        <begin position="71"/>
        <end position="105"/>
    </location>
</feature>
<dbReference type="InterPro" id="IPR050570">
    <property type="entry name" value="Cell_wall_metabolism_enzyme"/>
</dbReference>
<protein>
    <submittedName>
        <fullName evidence="4">M23 family metallopeptidase</fullName>
    </submittedName>
</protein>
<dbReference type="InterPro" id="IPR011055">
    <property type="entry name" value="Dup_hybrid_motif"/>
</dbReference>
<dbReference type="Proteomes" id="UP000824265">
    <property type="component" value="Unassembled WGS sequence"/>
</dbReference>
<dbReference type="Pfam" id="PF01551">
    <property type="entry name" value="Peptidase_M23"/>
    <property type="match status" value="1"/>
</dbReference>
<accession>A0A9D1UBD2</accession>
<evidence type="ECO:0000256" key="1">
    <source>
        <dbReference type="SAM" id="Coils"/>
    </source>
</evidence>
<proteinExistence type="predicted"/>
<dbReference type="Gene3D" id="2.70.70.10">
    <property type="entry name" value="Glucose Permease (Domain IIA)"/>
    <property type="match status" value="1"/>
</dbReference>
<evidence type="ECO:0000256" key="2">
    <source>
        <dbReference type="SAM" id="Phobius"/>
    </source>
</evidence>
<dbReference type="CDD" id="cd12797">
    <property type="entry name" value="M23_peptidase"/>
    <property type="match status" value="1"/>
</dbReference>
<dbReference type="EMBL" id="DXGH01000007">
    <property type="protein sequence ID" value="HIW80190.1"/>
    <property type="molecule type" value="Genomic_DNA"/>
</dbReference>
<evidence type="ECO:0000313" key="5">
    <source>
        <dbReference type="Proteomes" id="UP000824265"/>
    </source>
</evidence>
<keyword evidence="2" id="KW-0812">Transmembrane</keyword>
<reference evidence="4" key="2">
    <citation type="submission" date="2021-04" db="EMBL/GenBank/DDBJ databases">
        <authorList>
            <person name="Gilroy R."/>
        </authorList>
    </citation>
    <scope>NUCLEOTIDE SEQUENCE</scope>
    <source>
        <strain evidence="4">CHK195-6426</strain>
    </source>
</reference>
<comment type="caution">
    <text evidence="4">The sequence shown here is derived from an EMBL/GenBank/DDBJ whole genome shotgun (WGS) entry which is preliminary data.</text>
</comment>
<keyword evidence="2" id="KW-1133">Transmembrane helix</keyword>
<keyword evidence="2" id="KW-0472">Membrane</keyword>
<evidence type="ECO:0000259" key="3">
    <source>
        <dbReference type="Pfam" id="PF01551"/>
    </source>
</evidence>
<reference evidence="4" key="1">
    <citation type="journal article" date="2021" name="PeerJ">
        <title>Extensive microbial diversity within the chicken gut microbiome revealed by metagenomics and culture.</title>
        <authorList>
            <person name="Gilroy R."/>
            <person name="Ravi A."/>
            <person name="Getino M."/>
            <person name="Pursley I."/>
            <person name="Horton D.L."/>
            <person name="Alikhan N.F."/>
            <person name="Baker D."/>
            <person name="Gharbi K."/>
            <person name="Hall N."/>
            <person name="Watson M."/>
            <person name="Adriaenssens E.M."/>
            <person name="Foster-Nyarko E."/>
            <person name="Jarju S."/>
            <person name="Secka A."/>
            <person name="Antonio M."/>
            <person name="Oren A."/>
            <person name="Chaudhuri R.R."/>
            <person name="La Ragione R."/>
            <person name="Hildebrand F."/>
            <person name="Pallen M.J."/>
        </authorList>
    </citation>
    <scope>NUCLEOTIDE SEQUENCE</scope>
    <source>
        <strain evidence="4">CHK195-6426</strain>
    </source>
</reference>
<dbReference type="PANTHER" id="PTHR21666:SF270">
    <property type="entry name" value="MUREIN HYDROLASE ACTIVATOR ENVC"/>
    <property type="match status" value="1"/>
</dbReference>
<dbReference type="AlphaFoldDB" id="A0A9D1UBD2"/>
<feature type="domain" description="M23ase beta-sheet core" evidence="3">
    <location>
        <begin position="149"/>
        <end position="233"/>
    </location>
</feature>
<gene>
    <name evidence="4" type="ORF">H9742_01465</name>
</gene>
<dbReference type="SUPFAM" id="SSF51261">
    <property type="entry name" value="Duplicated hybrid motif"/>
    <property type="match status" value="1"/>
</dbReference>
<dbReference type="GO" id="GO:0004222">
    <property type="term" value="F:metalloendopeptidase activity"/>
    <property type="evidence" value="ECO:0007669"/>
    <property type="project" value="TreeGrafter"/>
</dbReference>